<accession>A0ABP6QAV9</accession>
<reference evidence="7" key="1">
    <citation type="journal article" date="2019" name="Int. J. Syst. Evol. Microbiol.">
        <title>The Global Catalogue of Microorganisms (GCM) 10K type strain sequencing project: providing services to taxonomists for standard genome sequencing and annotation.</title>
        <authorList>
            <consortium name="The Broad Institute Genomics Platform"/>
            <consortium name="The Broad Institute Genome Sequencing Center for Infectious Disease"/>
            <person name="Wu L."/>
            <person name="Ma J."/>
        </authorList>
    </citation>
    <scope>NUCLEOTIDE SEQUENCE [LARGE SCALE GENOMIC DNA]</scope>
    <source>
        <strain evidence="7">JCM 9377</strain>
    </source>
</reference>
<dbReference type="PROSITE" id="PS50110">
    <property type="entry name" value="RESPONSE_REGULATORY"/>
    <property type="match status" value="1"/>
</dbReference>
<dbReference type="SMART" id="SM00421">
    <property type="entry name" value="HTH_LUXR"/>
    <property type="match status" value="1"/>
</dbReference>
<dbReference type="InterPro" id="IPR039420">
    <property type="entry name" value="WalR-like"/>
</dbReference>
<dbReference type="PRINTS" id="PR00038">
    <property type="entry name" value="HTHLUXR"/>
</dbReference>
<dbReference type="PROSITE" id="PS50043">
    <property type="entry name" value="HTH_LUXR_2"/>
    <property type="match status" value="1"/>
</dbReference>
<dbReference type="InterPro" id="IPR000792">
    <property type="entry name" value="Tscrpt_reg_LuxR_C"/>
</dbReference>
<dbReference type="Pfam" id="PF00196">
    <property type="entry name" value="GerE"/>
    <property type="match status" value="1"/>
</dbReference>
<dbReference type="SMART" id="SM00448">
    <property type="entry name" value="REC"/>
    <property type="match status" value="1"/>
</dbReference>
<dbReference type="CDD" id="cd06170">
    <property type="entry name" value="LuxR_C_like"/>
    <property type="match status" value="1"/>
</dbReference>
<evidence type="ECO:0000313" key="6">
    <source>
        <dbReference type="EMBL" id="GAA3214437.1"/>
    </source>
</evidence>
<gene>
    <name evidence="6" type="ORF">GCM10010468_35200</name>
</gene>
<keyword evidence="1 3" id="KW-0597">Phosphoprotein</keyword>
<evidence type="ECO:0000256" key="2">
    <source>
        <dbReference type="ARBA" id="ARBA00023125"/>
    </source>
</evidence>
<keyword evidence="7" id="KW-1185">Reference proteome</keyword>
<dbReference type="InterPro" id="IPR016032">
    <property type="entry name" value="Sig_transdc_resp-reg_C-effctor"/>
</dbReference>
<dbReference type="EMBL" id="BAAAUV010000007">
    <property type="protein sequence ID" value="GAA3214437.1"/>
    <property type="molecule type" value="Genomic_DNA"/>
</dbReference>
<dbReference type="Gene3D" id="3.40.50.2300">
    <property type="match status" value="1"/>
</dbReference>
<dbReference type="SUPFAM" id="SSF46894">
    <property type="entry name" value="C-terminal effector domain of the bipartite response regulators"/>
    <property type="match status" value="1"/>
</dbReference>
<evidence type="ECO:0000259" key="4">
    <source>
        <dbReference type="PROSITE" id="PS50043"/>
    </source>
</evidence>
<keyword evidence="2" id="KW-0238">DNA-binding</keyword>
<protein>
    <submittedName>
        <fullName evidence="6">Response regulator transcription factor</fullName>
    </submittedName>
</protein>
<feature type="domain" description="HTH luxR-type" evidence="4">
    <location>
        <begin position="126"/>
        <end position="191"/>
    </location>
</feature>
<evidence type="ECO:0000256" key="3">
    <source>
        <dbReference type="PROSITE-ProRule" id="PRU00169"/>
    </source>
</evidence>
<dbReference type="InterPro" id="IPR001789">
    <property type="entry name" value="Sig_transdc_resp-reg_receiver"/>
</dbReference>
<dbReference type="SUPFAM" id="SSF52172">
    <property type="entry name" value="CheY-like"/>
    <property type="match status" value="1"/>
</dbReference>
<evidence type="ECO:0000256" key="1">
    <source>
        <dbReference type="ARBA" id="ARBA00022553"/>
    </source>
</evidence>
<evidence type="ECO:0000313" key="7">
    <source>
        <dbReference type="Proteomes" id="UP001501237"/>
    </source>
</evidence>
<sequence>MIRILVADDHPVVRQGLRAFLSVQDDLEVVGEAADGDEAVRLAEELKPDVVLLDLRMPGLDGLSALPKLAGARVLILTSVTSSNVLPAIRAGAAGFLYKDVDPQALVQAIRSVHEGNVILAPGALLVPGDTPLTERENEVLTEIARGRSNREIAHELGISEKTIKTHVSSLLMKLGVQDRTQAALYAIRNGLVDSDPLL</sequence>
<dbReference type="PANTHER" id="PTHR43214">
    <property type="entry name" value="TWO-COMPONENT RESPONSE REGULATOR"/>
    <property type="match status" value="1"/>
</dbReference>
<proteinExistence type="predicted"/>
<name>A0ABP6QAV9_9ACTN</name>
<dbReference type="RefSeq" id="WP_344829262.1">
    <property type="nucleotide sequence ID" value="NZ_BAAAUV010000007.1"/>
</dbReference>
<feature type="modified residue" description="4-aspartylphosphate" evidence="3">
    <location>
        <position position="54"/>
    </location>
</feature>
<dbReference type="PROSITE" id="PS00622">
    <property type="entry name" value="HTH_LUXR_1"/>
    <property type="match status" value="1"/>
</dbReference>
<dbReference type="Pfam" id="PF00072">
    <property type="entry name" value="Response_reg"/>
    <property type="match status" value="1"/>
</dbReference>
<dbReference type="Proteomes" id="UP001501237">
    <property type="component" value="Unassembled WGS sequence"/>
</dbReference>
<dbReference type="InterPro" id="IPR058245">
    <property type="entry name" value="NreC/VraR/RcsB-like_REC"/>
</dbReference>
<evidence type="ECO:0000259" key="5">
    <source>
        <dbReference type="PROSITE" id="PS50110"/>
    </source>
</evidence>
<feature type="domain" description="Response regulatory" evidence="5">
    <location>
        <begin position="3"/>
        <end position="114"/>
    </location>
</feature>
<dbReference type="PANTHER" id="PTHR43214:SF43">
    <property type="entry name" value="TWO-COMPONENT RESPONSE REGULATOR"/>
    <property type="match status" value="1"/>
</dbReference>
<dbReference type="CDD" id="cd17535">
    <property type="entry name" value="REC_NarL-like"/>
    <property type="match status" value="1"/>
</dbReference>
<comment type="caution">
    <text evidence="6">The sequence shown here is derived from an EMBL/GenBank/DDBJ whole genome shotgun (WGS) entry which is preliminary data.</text>
</comment>
<dbReference type="InterPro" id="IPR011006">
    <property type="entry name" value="CheY-like_superfamily"/>
</dbReference>
<organism evidence="6 7">
    <name type="scientific">Actinocorallia longicatena</name>
    <dbReference type="NCBI Taxonomy" id="111803"/>
    <lineage>
        <taxon>Bacteria</taxon>
        <taxon>Bacillati</taxon>
        <taxon>Actinomycetota</taxon>
        <taxon>Actinomycetes</taxon>
        <taxon>Streptosporangiales</taxon>
        <taxon>Thermomonosporaceae</taxon>
        <taxon>Actinocorallia</taxon>
    </lineage>
</organism>